<feature type="active site" description="Proton donor" evidence="5">
    <location>
        <position position="131"/>
    </location>
</feature>
<accession>A0A4Q8CZK1</accession>
<dbReference type="UniPathway" id="UPA00124"/>
<dbReference type="Proteomes" id="UP000292298">
    <property type="component" value="Unassembled WGS sequence"/>
</dbReference>
<comment type="subunit">
    <text evidence="7">Homodimer.</text>
</comment>
<evidence type="ECO:0000256" key="3">
    <source>
        <dbReference type="ARBA" id="ARBA00012098"/>
    </source>
</evidence>
<dbReference type="GO" id="GO:0000271">
    <property type="term" value="P:polysaccharide biosynthetic process"/>
    <property type="evidence" value="ECO:0007669"/>
    <property type="project" value="TreeGrafter"/>
</dbReference>
<evidence type="ECO:0000256" key="7">
    <source>
        <dbReference type="RuleBase" id="RU364069"/>
    </source>
</evidence>
<evidence type="ECO:0000313" key="9">
    <source>
        <dbReference type="Proteomes" id="UP000292298"/>
    </source>
</evidence>
<dbReference type="AlphaFoldDB" id="A0A4Q8CZK1"/>
<dbReference type="EMBL" id="SHLI01000001">
    <property type="protein sequence ID" value="RZU98350.1"/>
    <property type="molecule type" value="Genomic_DNA"/>
</dbReference>
<dbReference type="GO" id="GO:0005829">
    <property type="term" value="C:cytosol"/>
    <property type="evidence" value="ECO:0007669"/>
    <property type="project" value="TreeGrafter"/>
</dbReference>
<dbReference type="Gene3D" id="2.60.120.10">
    <property type="entry name" value="Jelly Rolls"/>
    <property type="match status" value="1"/>
</dbReference>
<dbReference type="PANTHER" id="PTHR21047:SF2">
    <property type="entry name" value="THYMIDINE DIPHOSPHO-4-KETO-RHAMNOSE 3,5-EPIMERASE"/>
    <property type="match status" value="1"/>
</dbReference>
<proteinExistence type="inferred from homology"/>
<evidence type="ECO:0000256" key="5">
    <source>
        <dbReference type="PIRSR" id="PIRSR600888-1"/>
    </source>
</evidence>
<dbReference type="NCBIfam" id="TIGR01221">
    <property type="entry name" value="rmlC"/>
    <property type="match status" value="1"/>
</dbReference>
<gene>
    <name evidence="8" type="ORF">EV698_0595</name>
</gene>
<keyword evidence="9" id="KW-1185">Reference proteome</keyword>
<protein>
    <recommendedName>
        <fullName evidence="4 7">dTDP-4-dehydrorhamnose 3,5-epimerase</fullName>
        <ecNumber evidence="3 7">5.1.3.13</ecNumber>
    </recommendedName>
    <alternativeName>
        <fullName evidence="7">Thymidine diphospho-4-keto-rhamnose 3,5-epimerase</fullName>
    </alternativeName>
</protein>
<comment type="pathway">
    <text evidence="7">Carbohydrate biosynthesis; dTDP-L-rhamnose biosynthesis.</text>
</comment>
<dbReference type="EC" id="5.1.3.13" evidence="3 7"/>
<keyword evidence="7" id="KW-0413">Isomerase</keyword>
<dbReference type="PANTHER" id="PTHR21047">
    <property type="entry name" value="DTDP-6-DEOXY-D-GLUCOSE-3,5 EPIMERASE"/>
    <property type="match status" value="1"/>
</dbReference>
<comment type="function">
    <text evidence="2 7">Catalyzes the epimerization of the C3' and C5'positions of dTDP-6-deoxy-D-xylo-4-hexulose, forming dTDP-6-deoxy-L-lyxo-4-hexulose.</text>
</comment>
<dbReference type="SUPFAM" id="SSF51182">
    <property type="entry name" value="RmlC-like cupins"/>
    <property type="match status" value="1"/>
</dbReference>
<dbReference type="GO" id="GO:0008830">
    <property type="term" value="F:dTDP-4-dehydrorhamnose 3,5-epimerase activity"/>
    <property type="evidence" value="ECO:0007669"/>
    <property type="project" value="UniProtKB-UniRule"/>
</dbReference>
<evidence type="ECO:0000313" key="8">
    <source>
        <dbReference type="EMBL" id="RZU98350.1"/>
    </source>
</evidence>
<dbReference type="OrthoDB" id="9800680at2"/>
<comment type="caution">
    <text evidence="8">The sequence shown here is derived from an EMBL/GenBank/DDBJ whole genome shotgun (WGS) entry which is preliminary data.</text>
</comment>
<organism evidence="8 9">
    <name type="scientific">Spiribacter vilamensis</name>
    <dbReference type="NCBI Taxonomy" id="531306"/>
    <lineage>
        <taxon>Bacteria</taxon>
        <taxon>Pseudomonadati</taxon>
        <taxon>Pseudomonadota</taxon>
        <taxon>Gammaproteobacteria</taxon>
        <taxon>Chromatiales</taxon>
        <taxon>Ectothiorhodospiraceae</taxon>
        <taxon>Spiribacter</taxon>
    </lineage>
</organism>
<feature type="site" description="Participates in a stacking interaction with the thymidine ring of dTDP-4-oxo-6-deoxyglucose" evidence="6">
    <location>
        <position position="137"/>
    </location>
</feature>
<sequence length="180" mass="20374">MIVTELRLPGVMLIEPDVFRDPRGFFLETFQAQRYREAAGITLPFVQDNHSRSPRGVLRGLHAQHRYPQGKLVRVARGEVFDVSVDIDPASPYFGVWTGAVLSDDNQRQLWIPPGYAHGFLVLSDVADFEYKCTDYYVPDDEVGLVWDDSAVGIDWPLADPVLSDKDRAWPTLAQIKADR</sequence>
<evidence type="ECO:0000256" key="6">
    <source>
        <dbReference type="PIRSR" id="PIRSR600888-3"/>
    </source>
</evidence>
<evidence type="ECO:0000256" key="2">
    <source>
        <dbReference type="ARBA" id="ARBA00001997"/>
    </source>
</evidence>
<evidence type="ECO:0000256" key="4">
    <source>
        <dbReference type="ARBA" id="ARBA00019595"/>
    </source>
</evidence>
<reference evidence="8 9" key="1">
    <citation type="submission" date="2019-02" db="EMBL/GenBank/DDBJ databases">
        <title>Genomic Encyclopedia of Type Strains, Phase IV (KMG-IV): sequencing the most valuable type-strain genomes for metagenomic binning, comparative biology and taxonomic classification.</title>
        <authorList>
            <person name="Goeker M."/>
        </authorList>
    </citation>
    <scope>NUCLEOTIDE SEQUENCE [LARGE SCALE GENOMIC DNA]</scope>
    <source>
        <strain evidence="8 9">DSM 21056</strain>
    </source>
</reference>
<feature type="active site" description="Proton acceptor" evidence="5">
    <location>
        <position position="62"/>
    </location>
</feature>
<comment type="catalytic activity">
    <reaction evidence="1 7">
        <text>dTDP-4-dehydro-6-deoxy-alpha-D-glucose = dTDP-4-dehydro-beta-L-rhamnose</text>
        <dbReference type="Rhea" id="RHEA:16969"/>
        <dbReference type="ChEBI" id="CHEBI:57649"/>
        <dbReference type="ChEBI" id="CHEBI:62830"/>
        <dbReference type="EC" id="5.1.3.13"/>
    </reaction>
</comment>
<dbReference type="InterPro" id="IPR011051">
    <property type="entry name" value="RmlC_Cupin_sf"/>
</dbReference>
<dbReference type="Pfam" id="PF00908">
    <property type="entry name" value="dTDP_sugar_isom"/>
    <property type="match status" value="1"/>
</dbReference>
<dbReference type="RefSeq" id="WP_130502670.1">
    <property type="nucleotide sequence ID" value="NZ_SHLI01000001.1"/>
</dbReference>
<dbReference type="CDD" id="cd00438">
    <property type="entry name" value="cupin_RmlC"/>
    <property type="match status" value="1"/>
</dbReference>
<dbReference type="GO" id="GO:0019305">
    <property type="term" value="P:dTDP-rhamnose biosynthetic process"/>
    <property type="evidence" value="ECO:0007669"/>
    <property type="project" value="UniProtKB-UniRule"/>
</dbReference>
<comment type="similarity">
    <text evidence="7">Belongs to the dTDP-4-dehydrorhamnose 3,5-epimerase family.</text>
</comment>
<name>A0A4Q8CZK1_9GAMM</name>
<dbReference type="InterPro" id="IPR014710">
    <property type="entry name" value="RmlC-like_jellyroll"/>
</dbReference>
<evidence type="ECO:0000256" key="1">
    <source>
        <dbReference type="ARBA" id="ARBA00001298"/>
    </source>
</evidence>
<dbReference type="InterPro" id="IPR000888">
    <property type="entry name" value="RmlC-like"/>
</dbReference>